<dbReference type="Pfam" id="PF08477">
    <property type="entry name" value="Roc"/>
    <property type="match status" value="1"/>
</dbReference>
<accession>A0A8S3USI5</accession>
<dbReference type="AlphaFoldDB" id="A0A8S3USI5"/>
<sequence>MVTTTNGIKIHKIRCNANSDDGIWSRLDGNKEKSELYSRLLKPYQETLISHGQGTTEEFSATYESLTANLDESKGSGVIALQHENTKPHLVTKYQGKPPVNAEHQDTFSVATIYQEYTQNLQLEQACREVENMLKLEVDLHDKQEYATLLLWDFEGDEEFYHTHQTFLSPDTIYLVVTKLNEADNREAQGNDKIVCIASKEQL</sequence>
<name>A0A8S3USI5_MYTED</name>
<proteinExistence type="predicted"/>
<evidence type="ECO:0000313" key="2">
    <source>
        <dbReference type="Proteomes" id="UP000683360"/>
    </source>
</evidence>
<dbReference type="InterPro" id="IPR027417">
    <property type="entry name" value="P-loop_NTPase"/>
</dbReference>
<keyword evidence="2" id="KW-1185">Reference proteome</keyword>
<dbReference type="Gene3D" id="3.40.50.300">
    <property type="entry name" value="P-loop containing nucleotide triphosphate hydrolases"/>
    <property type="match status" value="1"/>
</dbReference>
<evidence type="ECO:0000313" key="1">
    <source>
        <dbReference type="EMBL" id="CAG2245335.1"/>
    </source>
</evidence>
<gene>
    <name evidence="1" type="ORF">MEDL_57387</name>
</gene>
<comment type="caution">
    <text evidence="1">The sequence shown here is derived from an EMBL/GenBank/DDBJ whole genome shotgun (WGS) entry which is preliminary data.</text>
</comment>
<organism evidence="1 2">
    <name type="scientific">Mytilus edulis</name>
    <name type="common">Blue mussel</name>
    <dbReference type="NCBI Taxonomy" id="6550"/>
    <lineage>
        <taxon>Eukaryota</taxon>
        <taxon>Metazoa</taxon>
        <taxon>Spiralia</taxon>
        <taxon>Lophotrochozoa</taxon>
        <taxon>Mollusca</taxon>
        <taxon>Bivalvia</taxon>
        <taxon>Autobranchia</taxon>
        <taxon>Pteriomorphia</taxon>
        <taxon>Mytilida</taxon>
        <taxon>Mytiloidea</taxon>
        <taxon>Mytilidae</taxon>
        <taxon>Mytilinae</taxon>
        <taxon>Mytilus</taxon>
    </lineage>
</organism>
<reference evidence="1" key="1">
    <citation type="submission" date="2021-03" db="EMBL/GenBank/DDBJ databases">
        <authorList>
            <person name="Bekaert M."/>
        </authorList>
    </citation>
    <scope>NUCLEOTIDE SEQUENCE</scope>
</reference>
<dbReference type="EMBL" id="CAJPWZ010002768">
    <property type="protein sequence ID" value="CAG2245335.1"/>
    <property type="molecule type" value="Genomic_DNA"/>
</dbReference>
<protein>
    <submittedName>
        <fullName evidence="1">Uncharacterized protein</fullName>
    </submittedName>
</protein>
<dbReference type="OrthoDB" id="6125710at2759"/>
<dbReference type="Proteomes" id="UP000683360">
    <property type="component" value="Unassembled WGS sequence"/>
</dbReference>